<evidence type="ECO:0000313" key="14">
    <source>
        <dbReference type="Proteomes" id="UP000562492"/>
    </source>
</evidence>
<dbReference type="Pfam" id="PF07963">
    <property type="entry name" value="N_methyl"/>
    <property type="match status" value="1"/>
</dbReference>
<evidence type="ECO:0000256" key="2">
    <source>
        <dbReference type="ARBA" id="ARBA00021549"/>
    </source>
</evidence>
<evidence type="ECO:0000259" key="12">
    <source>
        <dbReference type="Pfam" id="PF12019"/>
    </source>
</evidence>
<feature type="domain" description="General secretion pathway GspH" evidence="12">
    <location>
        <begin position="47"/>
        <end position="161"/>
    </location>
</feature>
<evidence type="ECO:0000313" key="13">
    <source>
        <dbReference type="EMBL" id="MBB6580082.1"/>
    </source>
</evidence>
<dbReference type="Gene3D" id="3.55.40.10">
    <property type="entry name" value="minor pseudopilin epsh domain"/>
    <property type="match status" value="1"/>
</dbReference>
<dbReference type="InterPro" id="IPR022346">
    <property type="entry name" value="T2SS_GspH"/>
</dbReference>
<evidence type="ECO:0000256" key="1">
    <source>
        <dbReference type="ARBA" id="ARBA00004377"/>
    </source>
</evidence>
<comment type="caution">
    <text evidence="13">The sequence shown here is derived from an EMBL/GenBank/DDBJ whole genome shotgun (WGS) entry which is preliminary data.</text>
</comment>
<dbReference type="Proteomes" id="UP000562492">
    <property type="component" value="Unassembled WGS sequence"/>
</dbReference>
<keyword evidence="5" id="KW-0997">Cell inner membrane</keyword>
<dbReference type="SUPFAM" id="SSF54523">
    <property type="entry name" value="Pili subunits"/>
    <property type="match status" value="1"/>
</dbReference>
<dbReference type="RefSeq" id="WP_184711734.1">
    <property type="nucleotide sequence ID" value="NZ_JACHKZ010000054.1"/>
</dbReference>
<dbReference type="InterPro" id="IPR045584">
    <property type="entry name" value="Pilin-like"/>
</dbReference>
<evidence type="ECO:0000256" key="4">
    <source>
        <dbReference type="ARBA" id="ARBA00022481"/>
    </source>
</evidence>
<protein>
    <recommendedName>
        <fullName evidence="2">Type II secretion system protein H</fullName>
    </recommendedName>
    <alternativeName>
        <fullName evidence="10">General secretion pathway protein H</fullName>
    </alternativeName>
</protein>
<keyword evidence="3" id="KW-1003">Cell membrane</keyword>
<evidence type="ECO:0000256" key="10">
    <source>
        <dbReference type="ARBA" id="ARBA00030775"/>
    </source>
</evidence>
<organism evidence="13 14">
    <name type="scientific">Comamonas odontotermitis</name>
    <dbReference type="NCBI Taxonomy" id="379895"/>
    <lineage>
        <taxon>Bacteria</taxon>
        <taxon>Pseudomonadati</taxon>
        <taxon>Pseudomonadota</taxon>
        <taxon>Betaproteobacteria</taxon>
        <taxon>Burkholderiales</taxon>
        <taxon>Comamonadaceae</taxon>
        <taxon>Comamonas</taxon>
    </lineage>
</organism>
<keyword evidence="14" id="KW-1185">Reference proteome</keyword>
<dbReference type="NCBIfam" id="TIGR02532">
    <property type="entry name" value="IV_pilin_GFxxxE"/>
    <property type="match status" value="1"/>
</dbReference>
<evidence type="ECO:0000256" key="3">
    <source>
        <dbReference type="ARBA" id="ARBA00022475"/>
    </source>
</evidence>
<evidence type="ECO:0000256" key="8">
    <source>
        <dbReference type="ARBA" id="ARBA00023136"/>
    </source>
</evidence>
<dbReference type="PROSITE" id="PS00409">
    <property type="entry name" value="PROKAR_NTER_METHYL"/>
    <property type="match status" value="1"/>
</dbReference>
<gene>
    <name evidence="13" type="ORF">HNP33_004208</name>
</gene>
<evidence type="ECO:0000256" key="11">
    <source>
        <dbReference type="SAM" id="Phobius"/>
    </source>
</evidence>
<sequence length="175" mass="18367">MYGKYQKRNSGFTLVELMVTVAIMAVLAALAAPSFIGLIERWRVRGAVESLQSTLYYARSEAIKRGGGVVLQKSANGTDGCQQAAADQEWGCGWSVNASGAMLRVMPPPTKVNVTRKPSSSSMSFDRYGMAGSNSTSSFVLSPAGSGVSSPATTTLCMSAGGRFKTVSGEVECTD</sequence>
<comment type="similarity">
    <text evidence="9">Belongs to the GSP H family.</text>
</comment>
<keyword evidence="6 11" id="KW-0812">Transmembrane</keyword>
<proteinExistence type="inferred from homology"/>
<accession>A0ABR6RLY1</accession>
<reference evidence="13 14" key="1">
    <citation type="submission" date="2020-08" db="EMBL/GenBank/DDBJ databases">
        <title>Functional genomics of gut bacteria from endangered species of beetles.</title>
        <authorList>
            <person name="Carlos-Shanley C."/>
        </authorList>
    </citation>
    <scope>NUCLEOTIDE SEQUENCE [LARGE SCALE GENOMIC DNA]</scope>
    <source>
        <strain evidence="13 14">S00124</strain>
    </source>
</reference>
<comment type="subcellular location">
    <subcellularLocation>
        <location evidence="1">Cell inner membrane</location>
        <topology evidence="1">Single-pass membrane protein</topology>
    </subcellularLocation>
</comment>
<evidence type="ECO:0000256" key="9">
    <source>
        <dbReference type="ARBA" id="ARBA00025772"/>
    </source>
</evidence>
<feature type="transmembrane region" description="Helical" evidence="11">
    <location>
        <begin position="12"/>
        <end position="36"/>
    </location>
</feature>
<keyword evidence="7 11" id="KW-1133">Transmembrane helix</keyword>
<keyword evidence="4" id="KW-0488">Methylation</keyword>
<evidence type="ECO:0000256" key="7">
    <source>
        <dbReference type="ARBA" id="ARBA00022989"/>
    </source>
</evidence>
<keyword evidence="8 11" id="KW-0472">Membrane</keyword>
<dbReference type="EMBL" id="JACHKZ010000054">
    <property type="protein sequence ID" value="MBB6580082.1"/>
    <property type="molecule type" value="Genomic_DNA"/>
</dbReference>
<dbReference type="Pfam" id="PF12019">
    <property type="entry name" value="GspH"/>
    <property type="match status" value="1"/>
</dbReference>
<dbReference type="InterPro" id="IPR012902">
    <property type="entry name" value="N_methyl_site"/>
</dbReference>
<evidence type="ECO:0000256" key="5">
    <source>
        <dbReference type="ARBA" id="ARBA00022519"/>
    </source>
</evidence>
<name>A0ABR6RLY1_9BURK</name>
<evidence type="ECO:0000256" key="6">
    <source>
        <dbReference type="ARBA" id="ARBA00022692"/>
    </source>
</evidence>